<proteinExistence type="predicted"/>
<dbReference type="EMBL" id="SPHZ02000002">
    <property type="protein sequence ID" value="KAF0928859.1"/>
    <property type="molecule type" value="Genomic_DNA"/>
</dbReference>
<accession>A0A6G1EW96</accession>
<dbReference type="AlphaFoldDB" id="A0A6G1EW96"/>
<name>A0A6G1EW96_9ORYZ</name>
<organism evidence="2 3">
    <name type="scientific">Oryza meyeriana var. granulata</name>
    <dbReference type="NCBI Taxonomy" id="110450"/>
    <lineage>
        <taxon>Eukaryota</taxon>
        <taxon>Viridiplantae</taxon>
        <taxon>Streptophyta</taxon>
        <taxon>Embryophyta</taxon>
        <taxon>Tracheophyta</taxon>
        <taxon>Spermatophyta</taxon>
        <taxon>Magnoliopsida</taxon>
        <taxon>Liliopsida</taxon>
        <taxon>Poales</taxon>
        <taxon>Poaceae</taxon>
        <taxon>BOP clade</taxon>
        <taxon>Oryzoideae</taxon>
        <taxon>Oryzeae</taxon>
        <taxon>Oryzinae</taxon>
        <taxon>Oryza</taxon>
        <taxon>Oryza meyeriana</taxon>
    </lineage>
</organism>
<gene>
    <name evidence="2" type="ORF">E2562_010717</name>
</gene>
<evidence type="ECO:0000313" key="3">
    <source>
        <dbReference type="Proteomes" id="UP000479710"/>
    </source>
</evidence>
<dbReference type="Proteomes" id="UP000479710">
    <property type="component" value="Unassembled WGS sequence"/>
</dbReference>
<keyword evidence="3" id="KW-1185">Reference proteome</keyword>
<dbReference type="OrthoDB" id="663321at2759"/>
<evidence type="ECO:0000313" key="2">
    <source>
        <dbReference type="EMBL" id="KAF0928859.1"/>
    </source>
</evidence>
<protein>
    <submittedName>
        <fullName evidence="2">Uncharacterized protein</fullName>
    </submittedName>
</protein>
<feature type="compositionally biased region" description="Polar residues" evidence="1">
    <location>
        <begin position="31"/>
        <end position="40"/>
    </location>
</feature>
<sequence>MAKVSYGRSIPDIYAMVAGGEPPPAKGRYSSRFQAASSASGEHLGNGYRSMHAVSRRLDS</sequence>
<evidence type="ECO:0000256" key="1">
    <source>
        <dbReference type="SAM" id="MobiDB-lite"/>
    </source>
</evidence>
<feature type="region of interest" description="Disordered" evidence="1">
    <location>
        <begin position="25"/>
        <end position="60"/>
    </location>
</feature>
<comment type="caution">
    <text evidence="2">The sequence shown here is derived from an EMBL/GenBank/DDBJ whole genome shotgun (WGS) entry which is preliminary data.</text>
</comment>
<reference evidence="2 3" key="1">
    <citation type="submission" date="2019-11" db="EMBL/GenBank/DDBJ databases">
        <title>Whole genome sequence of Oryza granulata.</title>
        <authorList>
            <person name="Li W."/>
        </authorList>
    </citation>
    <scope>NUCLEOTIDE SEQUENCE [LARGE SCALE GENOMIC DNA]</scope>
    <source>
        <strain evidence="3">cv. Menghai</strain>
        <tissue evidence="2">Leaf</tissue>
    </source>
</reference>